<proteinExistence type="predicted"/>
<dbReference type="GeneID" id="19485174"/>
<dbReference type="Proteomes" id="UP000024439">
    <property type="component" value="Segment"/>
</dbReference>
<dbReference type="RefSeq" id="YP_009030631.1">
    <property type="nucleotide sequence ID" value="NC_024125.2"/>
</dbReference>
<evidence type="ECO:0000313" key="2">
    <source>
        <dbReference type="Proteomes" id="UP000024439"/>
    </source>
</evidence>
<gene>
    <name evidence="1" type="ORF">e112_026</name>
</gene>
<accession>A0A023ZUH0</accession>
<organism evidence="1 2">
    <name type="scientific">Escherichia phage vB_EcoM_112</name>
    <dbReference type="NCBI Taxonomy" id="1495285"/>
    <lineage>
        <taxon>Viruses</taxon>
        <taxon>Duplodnaviria</taxon>
        <taxon>Heunggongvirae</taxon>
        <taxon>Uroviricota</taxon>
        <taxon>Caudoviricetes</taxon>
        <taxon>Pantevenvirales</taxon>
        <taxon>Straboviridae</taxon>
        <taxon>Tevenvirinae</taxon>
        <taxon>Tequatrovirus</taxon>
        <taxon>Tequatrovirus e112</taxon>
    </lineage>
</organism>
<dbReference type="EMBL" id="KJ668714">
    <property type="protein sequence ID" value="AHY83224.1"/>
    <property type="molecule type" value="Genomic_DNA"/>
</dbReference>
<protein>
    <submittedName>
        <fullName evidence="1">Transcription modulator</fullName>
    </submittedName>
</protein>
<keyword evidence="2" id="KW-1185">Reference proteome</keyword>
<sequence>MKVLKKILEWFNRPNSMYIDDGWVEQANKEMQNESEEWMKSMISAEKEKKLERSALKLMRDIYGDKS</sequence>
<reference evidence="1 2" key="1">
    <citation type="submission" date="2014-10" db="EMBL/GenBank/DDBJ databases">
        <title>Complete genome sequence of e11/2, a T-even type bacteriophage specific for E. coli O157:H7.</title>
        <authorList>
            <person name="Coffey B."/>
            <person name="Ross P."/>
            <person name="O'Flynn G."/>
            <person name="O'Sullivan O."/>
            <person name="Casey A."/>
            <person name="Callanan M."/>
            <person name="Coffey A."/>
            <person name="McAuliffe O."/>
        </authorList>
    </citation>
    <scope>NUCLEOTIDE SEQUENCE [LARGE SCALE GENOMIC DNA]</scope>
</reference>
<dbReference type="KEGG" id="vg:19485174"/>
<name>A0A023ZUH0_9CAUD</name>
<evidence type="ECO:0000313" key="1">
    <source>
        <dbReference type="EMBL" id="AHY83224.1"/>
    </source>
</evidence>